<organism evidence="1 2">
    <name type="scientific">Gemmata obscuriglobus</name>
    <dbReference type="NCBI Taxonomy" id="114"/>
    <lineage>
        <taxon>Bacteria</taxon>
        <taxon>Pseudomonadati</taxon>
        <taxon>Planctomycetota</taxon>
        <taxon>Planctomycetia</taxon>
        <taxon>Gemmatales</taxon>
        <taxon>Gemmataceae</taxon>
        <taxon>Gemmata</taxon>
    </lineage>
</organism>
<evidence type="ECO:0000313" key="2">
    <source>
        <dbReference type="Proteomes" id="UP000245802"/>
    </source>
</evidence>
<reference evidence="1 2" key="1">
    <citation type="submission" date="2018-01" db="EMBL/GenBank/DDBJ databases">
        <title>G. obscuriglobus.</title>
        <authorList>
            <person name="Franke J."/>
            <person name="Blomberg W."/>
            <person name="Selmecki A."/>
        </authorList>
    </citation>
    <scope>NUCLEOTIDE SEQUENCE [LARGE SCALE GENOMIC DNA]</scope>
    <source>
        <strain evidence="1 2">DSM 5831</strain>
    </source>
</reference>
<dbReference type="OrthoDB" id="212007at2"/>
<sequence>MDLLAQIRRTNEGDDTADSPGYSLQLFRIPVSVLPGKHTDKGHGAEITMTLTPALGDDLLPTTFRNLLINDLLHQLAFPLTEVLGDEKVIGLLDADFQVFVRVVTQLNDYLSRNNDKEAMELAKAVKADKRLHDAFVKFATKEIADAFESLNADQSQSEQVKGLRESRNVRSALQKGFPTSFNSCTFREFVGRAVMVVRSE</sequence>
<dbReference type="RefSeq" id="WP_109571231.1">
    <property type="nucleotide sequence ID" value="NZ_CP025958.1"/>
</dbReference>
<gene>
    <name evidence="1" type="ORF">C1280_25960</name>
</gene>
<evidence type="ECO:0000313" key="1">
    <source>
        <dbReference type="EMBL" id="AWM40109.1"/>
    </source>
</evidence>
<dbReference type="EMBL" id="CP025958">
    <property type="protein sequence ID" value="AWM40109.1"/>
    <property type="molecule type" value="Genomic_DNA"/>
</dbReference>
<dbReference type="Proteomes" id="UP000245802">
    <property type="component" value="Chromosome"/>
</dbReference>
<keyword evidence="2" id="KW-1185">Reference proteome</keyword>
<dbReference type="KEGG" id="gog:C1280_25960"/>
<accession>A0A2Z3H015</accession>
<name>A0A2Z3H015_9BACT</name>
<proteinExistence type="predicted"/>
<protein>
    <submittedName>
        <fullName evidence="1">Uncharacterized protein</fullName>
    </submittedName>
</protein>
<dbReference type="AlphaFoldDB" id="A0A2Z3H015"/>